<dbReference type="AlphaFoldDB" id="A0A8S9K6R3"/>
<gene>
    <name evidence="2" type="ORF">F2Q70_00039424</name>
</gene>
<comment type="caution">
    <text evidence="2">The sequence shown here is derived from an EMBL/GenBank/DDBJ whole genome shotgun (WGS) entry which is preliminary data.</text>
</comment>
<accession>A0A8S9K6R3</accession>
<keyword evidence="1" id="KW-0812">Transmembrane</keyword>
<keyword evidence="1" id="KW-1133">Transmembrane helix</keyword>
<feature type="transmembrane region" description="Helical" evidence="1">
    <location>
        <begin position="61"/>
        <end position="85"/>
    </location>
</feature>
<organism evidence="2">
    <name type="scientific">Brassica cretica</name>
    <name type="common">Mustard</name>
    <dbReference type="NCBI Taxonomy" id="69181"/>
    <lineage>
        <taxon>Eukaryota</taxon>
        <taxon>Viridiplantae</taxon>
        <taxon>Streptophyta</taxon>
        <taxon>Embryophyta</taxon>
        <taxon>Tracheophyta</taxon>
        <taxon>Spermatophyta</taxon>
        <taxon>Magnoliopsida</taxon>
        <taxon>eudicotyledons</taxon>
        <taxon>Gunneridae</taxon>
        <taxon>Pentapetalae</taxon>
        <taxon>rosids</taxon>
        <taxon>malvids</taxon>
        <taxon>Brassicales</taxon>
        <taxon>Brassicaceae</taxon>
        <taxon>Brassiceae</taxon>
        <taxon>Brassica</taxon>
    </lineage>
</organism>
<name>A0A8S9K6R3_BRACR</name>
<proteinExistence type="predicted"/>
<protein>
    <submittedName>
        <fullName evidence="2">Uncharacterized protein</fullName>
    </submittedName>
</protein>
<keyword evidence="1" id="KW-0472">Membrane</keyword>
<dbReference type="EMBL" id="QGKY02000190">
    <property type="protein sequence ID" value="KAF2589273.1"/>
    <property type="molecule type" value="Genomic_DNA"/>
</dbReference>
<sequence length="106" mass="11910">MKLLDVILPLLKQLSEEEDVRRTLYDRFHMPEWFQKQGIPTSSEKNSDSYDSIGDDNGFDVTMVTIIAAMVIIASSVVMITVGAAMDCDGYDYHSIIAMEVSTVVW</sequence>
<evidence type="ECO:0000256" key="1">
    <source>
        <dbReference type="SAM" id="Phobius"/>
    </source>
</evidence>
<reference evidence="2" key="1">
    <citation type="submission" date="2019-12" db="EMBL/GenBank/DDBJ databases">
        <title>Genome sequencing and annotation of Brassica cretica.</title>
        <authorList>
            <person name="Studholme D.J."/>
            <person name="Sarris P.F."/>
        </authorList>
    </citation>
    <scope>NUCLEOTIDE SEQUENCE</scope>
    <source>
        <strain evidence="2">PFS-102/07</strain>
        <tissue evidence="2">Leaf</tissue>
    </source>
</reference>
<evidence type="ECO:0000313" key="2">
    <source>
        <dbReference type="EMBL" id="KAF2589273.1"/>
    </source>
</evidence>